<dbReference type="RefSeq" id="WP_354457555.1">
    <property type="nucleotide sequence ID" value="NZ_JBEWSZ010000001.1"/>
</dbReference>
<dbReference type="Gene3D" id="1.10.287.470">
    <property type="entry name" value="Helix hairpin bin"/>
    <property type="match status" value="1"/>
</dbReference>
<dbReference type="SUPFAM" id="SSF111369">
    <property type="entry name" value="HlyD-like secretion proteins"/>
    <property type="match status" value="2"/>
</dbReference>
<evidence type="ECO:0000256" key="2">
    <source>
        <dbReference type="SAM" id="MobiDB-lite"/>
    </source>
</evidence>
<feature type="compositionally biased region" description="Basic and acidic residues" evidence="2">
    <location>
        <begin position="1"/>
        <end position="38"/>
    </location>
</feature>
<gene>
    <name evidence="5" type="ORF">ABVQ20_00560</name>
</gene>
<evidence type="ECO:0000259" key="3">
    <source>
        <dbReference type="Pfam" id="PF25917"/>
    </source>
</evidence>
<organism evidence="5 6">
    <name type="scientific">Mesorhizobium shangrilense</name>
    <dbReference type="NCBI Taxonomy" id="460060"/>
    <lineage>
        <taxon>Bacteria</taxon>
        <taxon>Pseudomonadati</taxon>
        <taxon>Pseudomonadota</taxon>
        <taxon>Alphaproteobacteria</taxon>
        <taxon>Hyphomicrobiales</taxon>
        <taxon>Phyllobacteriaceae</taxon>
        <taxon>Mesorhizobium</taxon>
    </lineage>
</organism>
<evidence type="ECO:0000313" key="6">
    <source>
        <dbReference type="Proteomes" id="UP001548832"/>
    </source>
</evidence>
<dbReference type="InterPro" id="IPR058634">
    <property type="entry name" value="AaeA-lik-b-barrel"/>
</dbReference>
<dbReference type="Pfam" id="PF25917">
    <property type="entry name" value="BSH_RND"/>
    <property type="match status" value="1"/>
</dbReference>
<dbReference type="EMBL" id="JBEWSZ010000001">
    <property type="protein sequence ID" value="MET2825461.1"/>
    <property type="molecule type" value="Genomic_DNA"/>
</dbReference>
<dbReference type="PANTHER" id="PTHR30386">
    <property type="entry name" value="MEMBRANE FUSION SUBUNIT OF EMRAB-TOLC MULTIDRUG EFFLUX PUMP"/>
    <property type="match status" value="1"/>
</dbReference>
<dbReference type="InterPro" id="IPR050739">
    <property type="entry name" value="MFP"/>
</dbReference>
<dbReference type="PANTHER" id="PTHR30386:SF24">
    <property type="entry name" value="MULTIDRUG RESISTANCE EFFLUX PUMP"/>
    <property type="match status" value="1"/>
</dbReference>
<evidence type="ECO:0000256" key="1">
    <source>
        <dbReference type="SAM" id="Coils"/>
    </source>
</evidence>
<dbReference type="InterPro" id="IPR058625">
    <property type="entry name" value="MdtA-like_BSH"/>
</dbReference>
<feature type="domain" description="p-hydroxybenzoic acid efflux pump subunit AaeA-like beta-barrel" evidence="4">
    <location>
        <begin position="303"/>
        <end position="377"/>
    </location>
</feature>
<dbReference type="Gene3D" id="2.40.50.100">
    <property type="match status" value="1"/>
</dbReference>
<feature type="region of interest" description="Disordered" evidence="2">
    <location>
        <begin position="1"/>
        <end position="51"/>
    </location>
</feature>
<reference evidence="5 6" key="1">
    <citation type="submission" date="2024-06" db="EMBL/GenBank/DDBJ databases">
        <authorList>
            <person name="Kim D.-U."/>
        </authorList>
    </citation>
    <scope>NUCLEOTIDE SEQUENCE [LARGE SCALE GENOMIC DNA]</scope>
    <source>
        <strain evidence="5 6">KACC15460</strain>
    </source>
</reference>
<keyword evidence="1" id="KW-0175">Coiled coil</keyword>
<dbReference type="Gene3D" id="2.40.30.170">
    <property type="match status" value="1"/>
</dbReference>
<keyword evidence="6" id="KW-1185">Reference proteome</keyword>
<evidence type="ECO:0000313" key="5">
    <source>
        <dbReference type="EMBL" id="MET2825461.1"/>
    </source>
</evidence>
<comment type="caution">
    <text evidence="5">The sequence shown here is derived from an EMBL/GenBank/DDBJ whole genome shotgun (WGS) entry which is preliminary data.</text>
</comment>
<name>A0ABV2D614_9HYPH</name>
<proteinExistence type="predicted"/>
<feature type="coiled-coil region" evidence="1">
    <location>
        <begin position="206"/>
        <end position="257"/>
    </location>
</feature>
<protein>
    <submittedName>
        <fullName evidence="5">HlyD family secretion protein</fullName>
    </submittedName>
</protein>
<dbReference type="Pfam" id="PF25963">
    <property type="entry name" value="Beta-barrel_AAEA"/>
    <property type="match status" value="1"/>
</dbReference>
<feature type="domain" description="Multidrug resistance protein MdtA-like barrel-sandwich hybrid" evidence="3">
    <location>
        <begin position="107"/>
        <end position="299"/>
    </location>
</feature>
<evidence type="ECO:0000259" key="4">
    <source>
        <dbReference type="Pfam" id="PF25963"/>
    </source>
</evidence>
<dbReference type="Proteomes" id="UP001548832">
    <property type="component" value="Unassembled WGS sequence"/>
</dbReference>
<accession>A0ABV2D614</accession>
<sequence>MNDHVSRPDLKLLETIDPSRLDSPPRIEAPPRLDEPLRLDSGAPADVPATDAIRKPGRPWLKRALLGVAALAALGGGTSYGWDYWTVGRFQVSTDDAYVKSDSTVLAPKVSGYLKEVLVTDNQSVKMNQPLARIDDRDYLVALSQARANVDAANAVVAEFRASIDQQATLIDQARATVLLDQANLTFAEQENVRYATLAKNGSGSVQNAQQTVSKLAIAKATLQRDEAAMAAAEKQVTSLEAQLAKAQADVEHARGVQDQAELNVSYTTIAAPIDGVVGNRTLRVGQFVQAGTALMSVVPLSSVYIVANFKETQLTDIRPGQLVSIDVDSYPAHVLKGIVDSVAPASGQEFALLPPDNATGNFTKIVQRVPVKIKVEAGSPLAGILRPGMSVVPTIDTQDPAVKTAH</sequence>